<feature type="binding site" evidence="12">
    <location>
        <position position="114"/>
    </location>
    <ligand>
        <name>Mg(2+)</name>
        <dbReference type="ChEBI" id="CHEBI:18420"/>
        <label>2</label>
    </ligand>
</feature>
<feature type="binding site" evidence="12">
    <location>
        <position position="209"/>
    </location>
    <ligand>
        <name>substrate</name>
    </ligand>
</feature>
<comment type="cofactor">
    <cofactor evidence="12">
        <name>Mg(2+)</name>
        <dbReference type="ChEBI" id="CHEBI:18420"/>
    </cofactor>
    <text evidence="12">Binds 2 magnesium ions per subunit.</text>
</comment>
<evidence type="ECO:0000256" key="5">
    <source>
        <dbReference type="ARBA" id="ARBA00022723"/>
    </source>
</evidence>
<feature type="domain" description="Fructose-1-6-bisphosphatase class 1 C-terminal" evidence="15">
    <location>
        <begin position="199"/>
        <end position="332"/>
    </location>
</feature>
<sequence length="335" mass="36446">MNVGTTVTQFIIEEQRRHRSASGDFTALINDIVIAVKSIAHSVRRGGLAGVLGGAGSENVQGEIQKKLDVLSNDVFLRCNEWGGHVAAMASEEMDDVYNIPAEYPRGKYLLLFDPLDGSTNTDVNGIIGTIFSVLRAPESGGRPVATDFLQAGAEQVAAGMAIYGPQTILVLTTGHGVNAFTLDDSIGEFLLTHPDMRVPEESVEYAINASNERFWAPPVQRYIGECRAGREGPRGKDFNMRWMGAMVGDVYRVLCRGGVFLYPWDTKTAAKGGKLRLMYEANPVAMLIEQAGGLASTGTQRILDLQPDGLHQRVPVIMGSRHEVERIVAYHLEG</sequence>
<dbReference type="NCBIfam" id="NF006778">
    <property type="entry name" value="PRK09293.1-1"/>
    <property type="match status" value="1"/>
</dbReference>
<dbReference type="FunFam" id="3.30.540.10:FF:000002">
    <property type="entry name" value="Fructose-1,6-bisphosphatase class 1"/>
    <property type="match status" value="1"/>
</dbReference>
<evidence type="ECO:0000313" key="17">
    <source>
        <dbReference type="Proteomes" id="UP000295765"/>
    </source>
</evidence>
<evidence type="ECO:0000256" key="2">
    <source>
        <dbReference type="ARBA" id="ARBA00010941"/>
    </source>
</evidence>
<evidence type="ECO:0000256" key="3">
    <source>
        <dbReference type="ARBA" id="ARBA00013093"/>
    </source>
</evidence>
<keyword evidence="6 12" id="KW-0378">Hydrolase</keyword>
<feature type="binding site" evidence="12">
    <location>
        <position position="117"/>
    </location>
    <ligand>
        <name>Mg(2+)</name>
        <dbReference type="ChEBI" id="CHEBI:18420"/>
        <label>2</label>
    </ligand>
</feature>
<feature type="binding site" evidence="12">
    <location>
        <position position="114"/>
    </location>
    <ligand>
        <name>Mg(2+)</name>
        <dbReference type="ChEBI" id="CHEBI:18420"/>
        <label>1</label>
    </ligand>
</feature>
<feature type="domain" description="Fructose-1-6-bisphosphatase class I N-terminal" evidence="14">
    <location>
        <begin position="6"/>
        <end position="195"/>
    </location>
</feature>
<proteinExistence type="inferred from homology"/>
<dbReference type="PRINTS" id="PR00115">
    <property type="entry name" value="F16BPHPHTASE"/>
</dbReference>
<organism evidence="16 17">
    <name type="scientific">Plasticicumulans lactativorans</name>
    <dbReference type="NCBI Taxonomy" id="1133106"/>
    <lineage>
        <taxon>Bacteria</taxon>
        <taxon>Pseudomonadati</taxon>
        <taxon>Pseudomonadota</taxon>
        <taxon>Gammaproteobacteria</taxon>
        <taxon>Candidatus Competibacteraceae</taxon>
        <taxon>Plasticicumulans</taxon>
    </lineage>
</organism>
<dbReference type="GO" id="GO:0005986">
    <property type="term" value="P:sucrose biosynthetic process"/>
    <property type="evidence" value="ECO:0007669"/>
    <property type="project" value="TreeGrafter"/>
</dbReference>
<dbReference type="Gene3D" id="3.40.190.80">
    <property type="match status" value="1"/>
</dbReference>
<dbReference type="Gene3D" id="3.30.540.10">
    <property type="entry name" value="Fructose-1,6-Bisphosphatase, subunit A, domain 1"/>
    <property type="match status" value="1"/>
</dbReference>
<dbReference type="RefSeq" id="WP_132539881.1">
    <property type="nucleotide sequence ID" value="NZ_SLWY01000005.1"/>
</dbReference>
<evidence type="ECO:0000256" key="13">
    <source>
        <dbReference type="RuleBase" id="RU000508"/>
    </source>
</evidence>
<protein>
    <recommendedName>
        <fullName evidence="10 12">Fructose-1,6-bisphosphatase class 1</fullName>
        <shortName evidence="12">FBPase class 1</shortName>
        <ecNumber evidence="3 12">3.1.3.11</ecNumber>
    </recommendedName>
    <alternativeName>
        <fullName evidence="11 12">D-fructose-1,6-bisphosphate 1-phosphohydrolase class 1</fullName>
    </alternativeName>
</protein>
<dbReference type="EC" id="3.1.3.11" evidence="3 12"/>
<dbReference type="Proteomes" id="UP000295765">
    <property type="component" value="Unassembled WGS sequence"/>
</dbReference>
<keyword evidence="4 12" id="KW-0963">Cytoplasm</keyword>
<evidence type="ECO:0000259" key="15">
    <source>
        <dbReference type="Pfam" id="PF18913"/>
    </source>
</evidence>
<evidence type="ECO:0000256" key="12">
    <source>
        <dbReference type="HAMAP-Rule" id="MF_01855"/>
    </source>
</evidence>
<keyword evidence="5 12" id="KW-0479">Metal-binding</keyword>
<evidence type="ECO:0000256" key="9">
    <source>
        <dbReference type="ARBA" id="ARBA00024331"/>
    </source>
</evidence>
<dbReference type="InterPro" id="IPR000146">
    <property type="entry name" value="FBPase_class-1"/>
</dbReference>
<comment type="caution">
    <text evidence="12">Lacks conserved residue(s) required for the propagation of feature annotation.</text>
</comment>
<dbReference type="GO" id="GO:0042132">
    <property type="term" value="F:fructose 1,6-bisphosphate 1-phosphatase activity"/>
    <property type="evidence" value="ECO:0007669"/>
    <property type="project" value="UniProtKB-UniRule"/>
</dbReference>
<dbReference type="GO" id="GO:0006000">
    <property type="term" value="P:fructose metabolic process"/>
    <property type="evidence" value="ECO:0007669"/>
    <property type="project" value="TreeGrafter"/>
</dbReference>
<gene>
    <name evidence="12" type="primary">fbp</name>
    <name evidence="16" type="ORF">EV699_105236</name>
</gene>
<dbReference type="GO" id="GO:0030388">
    <property type="term" value="P:fructose 1,6-bisphosphate metabolic process"/>
    <property type="evidence" value="ECO:0007669"/>
    <property type="project" value="TreeGrafter"/>
</dbReference>
<dbReference type="AlphaFoldDB" id="A0A4R2LRZ8"/>
<comment type="caution">
    <text evidence="16">The sequence shown here is derived from an EMBL/GenBank/DDBJ whole genome shotgun (WGS) entry which is preliminary data.</text>
</comment>
<evidence type="ECO:0000256" key="10">
    <source>
        <dbReference type="ARBA" id="ARBA00072069"/>
    </source>
</evidence>
<dbReference type="CDD" id="cd00354">
    <property type="entry name" value="FBPase"/>
    <property type="match status" value="1"/>
</dbReference>
<dbReference type="PANTHER" id="PTHR11556">
    <property type="entry name" value="FRUCTOSE-1,6-BISPHOSPHATASE-RELATED"/>
    <property type="match status" value="1"/>
</dbReference>
<dbReference type="GO" id="GO:0006002">
    <property type="term" value="P:fructose 6-phosphate metabolic process"/>
    <property type="evidence" value="ECO:0007669"/>
    <property type="project" value="TreeGrafter"/>
</dbReference>
<keyword evidence="8 12" id="KW-0119">Carbohydrate metabolism</keyword>
<dbReference type="PIRSF" id="PIRSF000904">
    <property type="entry name" value="FBPtase_SBPase"/>
    <property type="match status" value="1"/>
</dbReference>
<dbReference type="HAMAP" id="MF_01855">
    <property type="entry name" value="FBPase_class1"/>
    <property type="match status" value="1"/>
</dbReference>
<dbReference type="InterPro" id="IPR044015">
    <property type="entry name" value="FBPase_C_dom"/>
</dbReference>
<comment type="similarity">
    <text evidence="2 12 13">Belongs to the FBPase class 1 family.</text>
</comment>
<evidence type="ECO:0000256" key="11">
    <source>
        <dbReference type="ARBA" id="ARBA00081210"/>
    </source>
</evidence>
<dbReference type="SUPFAM" id="SSF56655">
    <property type="entry name" value="Carbohydrate phosphatase"/>
    <property type="match status" value="1"/>
</dbReference>
<evidence type="ECO:0000256" key="1">
    <source>
        <dbReference type="ARBA" id="ARBA00001273"/>
    </source>
</evidence>
<comment type="pathway">
    <text evidence="9">Carbohydrate biosynthesis.</text>
</comment>
<evidence type="ECO:0000259" key="14">
    <source>
        <dbReference type="Pfam" id="PF00316"/>
    </source>
</evidence>
<dbReference type="NCBIfam" id="NF006779">
    <property type="entry name" value="PRK09293.1-3"/>
    <property type="match status" value="1"/>
</dbReference>
<name>A0A4R2LRZ8_9GAMM</name>
<dbReference type="InterPro" id="IPR033391">
    <property type="entry name" value="FBPase_N"/>
</dbReference>
<dbReference type="GO" id="GO:0006094">
    <property type="term" value="P:gluconeogenesis"/>
    <property type="evidence" value="ECO:0007669"/>
    <property type="project" value="UniProtKB-UniRule"/>
</dbReference>
<dbReference type="GO" id="GO:0000287">
    <property type="term" value="F:magnesium ion binding"/>
    <property type="evidence" value="ECO:0007669"/>
    <property type="project" value="UniProtKB-UniRule"/>
</dbReference>
<keyword evidence="17" id="KW-1185">Reference proteome</keyword>
<feature type="binding site" evidence="12">
    <location>
        <position position="92"/>
    </location>
    <ligand>
        <name>Mg(2+)</name>
        <dbReference type="ChEBI" id="CHEBI:18420"/>
        <label>1</label>
    </ligand>
</feature>
<comment type="subunit">
    <text evidence="12">Homotetramer.</text>
</comment>
<dbReference type="Pfam" id="PF00316">
    <property type="entry name" value="FBPase"/>
    <property type="match status" value="1"/>
</dbReference>
<dbReference type="FunFam" id="3.40.190.80:FF:000011">
    <property type="entry name" value="Fructose-1,6-bisphosphatase class 1"/>
    <property type="match status" value="1"/>
</dbReference>
<evidence type="ECO:0000256" key="8">
    <source>
        <dbReference type="ARBA" id="ARBA00023277"/>
    </source>
</evidence>
<evidence type="ECO:0000256" key="6">
    <source>
        <dbReference type="ARBA" id="ARBA00022801"/>
    </source>
</evidence>
<dbReference type="PIRSF" id="PIRSF500210">
    <property type="entry name" value="FBPtase"/>
    <property type="match status" value="1"/>
</dbReference>
<evidence type="ECO:0000256" key="7">
    <source>
        <dbReference type="ARBA" id="ARBA00022842"/>
    </source>
</evidence>
<feature type="binding site" evidence="12">
    <location>
        <position position="116"/>
    </location>
    <ligand>
        <name>Mg(2+)</name>
        <dbReference type="ChEBI" id="CHEBI:18420"/>
        <label>1</label>
    </ligand>
</feature>
<dbReference type="GO" id="GO:0005829">
    <property type="term" value="C:cytosol"/>
    <property type="evidence" value="ECO:0007669"/>
    <property type="project" value="TreeGrafter"/>
</dbReference>
<dbReference type="PANTHER" id="PTHR11556:SF35">
    <property type="entry name" value="SEDOHEPTULOSE-1,7-BISPHOSPHATASE, CHLOROPLASTIC"/>
    <property type="match status" value="1"/>
</dbReference>
<keyword evidence="7 12" id="KW-0460">Magnesium</keyword>
<dbReference type="EMBL" id="SLWY01000005">
    <property type="protein sequence ID" value="TCO82445.1"/>
    <property type="molecule type" value="Genomic_DNA"/>
</dbReference>
<feature type="binding site" evidence="12">
    <location>
        <position position="275"/>
    </location>
    <ligand>
        <name>substrate</name>
    </ligand>
</feature>
<reference evidence="16 17" key="1">
    <citation type="submission" date="2019-03" db="EMBL/GenBank/DDBJ databases">
        <title>Genomic Encyclopedia of Type Strains, Phase IV (KMG-IV): sequencing the most valuable type-strain genomes for metagenomic binning, comparative biology and taxonomic classification.</title>
        <authorList>
            <person name="Goeker M."/>
        </authorList>
    </citation>
    <scope>NUCLEOTIDE SEQUENCE [LARGE SCALE GENOMIC DNA]</scope>
    <source>
        <strain evidence="16 17">DSM 25287</strain>
    </source>
</reference>
<evidence type="ECO:0000313" key="16">
    <source>
        <dbReference type="EMBL" id="TCO82445.1"/>
    </source>
</evidence>
<evidence type="ECO:0000256" key="4">
    <source>
        <dbReference type="ARBA" id="ARBA00022490"/>
    </source>
</evidence>
<comment type="subcellular location">
    <subcellularLocation>
        <location evidence="12">Cytoplasm</location>
    </subcellularLocation>
</comment>
<dbReference type="InterPro" id="IPR028343">
    <property type="entry name" value="FBPtase"/>
</dbReference>
<dbReference type="Pfam" id="PF18913">
    <property type="entry name" value="FBPase_C"/>
    <property type="match status" value="1"/>
</dbReference>
<accession>A0A4R2LRZ8</accession>
<dbReference type="OrthoDB" id="9806756at2"/>
<feature type="binding site" evidence="12">
    <location>
        <position position="281"/>
    </location>
    <ligand>
        <name>Mg(2+)</name>
        <dbReference type="ChEBI" id="CHEBI:18420"/>
        <label>2</label>
    </ligand>
</feature>
<comment type="catalytic activity">
    <reaction evidence="1 12">
        <text>beta-D-fructose 1,6-bisphosphate + H2O = beta-D-fructose 6-phosphate + phosphate</text>
        <dbReference type="Rhea" id="RHEA:11064"/>
        <dbReference type="ChEBI" id="CHEBI:15377"/>
        <dbReference type="ChEBI" id="CHEBI:32966"/>
        <dbReference type="ChEBI" id="CHEBI:43474"/>
        <dbReference type="ChEBI" id="CHEBI:57634"/>
        <dbReference type="EC" id="3.1.3.11"/>
    </reaction>
</comment>